<evidence type="ECO:0000256" key="1">
    <source>
        <dbReference type="SAM" id="SignalP"/>
    </source>
</evidence>
<evidence type="ECO:0000313" key="4">
    <source>
        <dbReference type="Proteomes" id="UP000054567"/>
    </source>
</evidence>
<feature type="domain" description="DUF7907" evidence="2">
    <location>
        <begin position="33"/>
        <end position="157"/>
    </location>
</feature>
<dbReference type="AlphaFoldDB" id="A0A0J6FIU2"/>
<dbReference type="EMBL" id="DS268111">
    <property type="protein sequence ID" value="KMM69325.1"/>
    <property type="molecule type" value="Genomic_DNA"/>
</dbReference>
<organism evidence="3 4">
    <name type="scientific">Coccidioides posadasii RMSCC 3488</name>
    <dbReference type="NCBI Taxonomy" id="454284"/>
    <lineage>
        <taxon>Eukaryota</taxon>
        <taxon>Fungi</taxon>
        <taxon>Dikarya</taxon>
        <taxon>Ascomycota</taxon>
        <taxon>Pezizomycotina</taxon>
        <taxon>Eurotiomycetes</taxon>
        <taxon>Eurotiomycetidae</taxon>
        <taxon>Onygenales</taxon>
        <taxon>Onygenaceae</taxon>
        <taxon>Coccidioides</taxon>
    </lineage>
</organism>
<keyword evidence="1" id="KW-0732">Signal</keyword>
<sequence>MFAQIFLLLLLSMLSAALPAPEGAREYYIRDSNGQYLSSYHIQAGASDAVFVPDVERASKGFLSGSNQMISSESEISWGMVLTAPKYSQWANVQIRAGDTTDGFFLDGDRLLWRDEDEFRGWLVCDWWHGLPQLFWVPSARNETSYPSSCWMTNLRVENV</sequence>
<reference evidence="4" key="2">
    <citation type="journal article" date="2009" name="Genome Res.">
        <title>Comparative genomic analyses of the human fungal pathogens Coccidioides and their relatives.</title>
        <authorList>
            <person name="Sharpton T.J."/>
            <person name="Stajich J.E."/>
            <person name="Rounsley S.D."/>
            <person name="Gardner M.J."/>
            <person name="Wortman J.R."/>
            <person name="Jordar V.S."/>
            <person name="Maiti R."/>
            <person name="Kodira C.D."/>
            <person name="Neafsey D.E."/>
            <person name="Zeng Q."/>
            <person name="Hung C.-Y."/>
            <person name="McMahan C."/>
            <person name="Muszewska A."/>
            <person name="Grynberg M."/>
            <person name="Mandel M.A."/>
            <person name="Kellner E.M."/>
            <person name="Barker B.M."/>
            <person name="Galgiani J.N."/>
            <person name="Orbach M.J."/>
            <person name="Kirkland T.N."/>
            <person name="Cole G.T."/>
            <person name="Henn M.R."/>
            <person name="Birren B.W."/>
            <person name="Taylor J.W."/>
        </authorList>
    </citation>
    <scope>NUCLEOTIDE SEQUENCE [LARGE SCALE GENOMIC DNA]</scope>
    <source>
        <strain evidence="4">RMSCC 3488</strain>
    </source>
</reference>
<reference evidence="3 4" key="1">
    <citation type="submission" date="2007-06" db="EMBL/GenBank/DDBJ databases">
        <title>The Genome Sequence of Coccidioides posadasii RMSCC_3488.</title>
        <authorList>
            <consortium name="Coccidioides Genome Resources Consortium"/>
            <consortium name="The Broad Institute Genome Sequencing Platform"/>
            <person name="Henn M.R."/>
            <person name="Sykes S."/>
            <person name="Young S."/>
            <person name="Jaffe D."/>
            <person name="Berlin A."/>
            <person name="Alvarez P."/>
            <person name="Butler J."/>
            <person name="Gnerre S."/>
            <person name="Grabherr M."/>
            <person name="Mauceli E."/>
            <person name="Brockman W."/>
            <person name="Kodira C."/>
            <person name="Alvarado L."/>
            <person name="Zeng Q."/>
            <person name="Crawford M."/>
            <person name="Antoine C."/>
            <person name="Devon K."/>
            <person name="Galgiani J."/>
            <person name="Orsborn K."/>
            <person name="Lewis M.L."/>
            <person name="Nusbaum C."/>
            <person name="Galagan J."/>
            <person name="Birren B."/>
        </authorList>
    </citation>
    <scope>NUCLEOTIDE SEQUENCE [LARGE SCALE GENOMIC DNA]</scope>
    <source>
        <strain evidence="3 4">RMSCC 3488</strain>
    </source>
</reference>
<dbReference type="Pfam" id="PF25484">
    <property type="entry name" value="DUF7907"/>
    <property type="match status" value="1"/>
</dbReference>
<feature type="chain" id="PRO_5005270965" description="DUF7907 domain-containing protein" evidence="1">
    <location>
        <begin position="18"/>
        <end position="160"/>
    </location>
</feature>
<gene>
    <name evidence="3" type="ORF">CPAG_05643</name>
</gene>
<evidence type="ECO:0000259" key="2">
    <source>
        <dbReference type="Pfam" id="PF25484"/>
    </source>
</evidence>
<accession>A0A0J6FIU2</accession>
<name>A0A0J6FIU2_COCPO</name>
<dbReference type="InterPro" id="IPR057229">
    <property type="entry name" value="DUF7907"/>
</dbReference>
<proteinExistence type="predicted"/>
<evidence type="ECO:0000313" key="3">
    <source>
        <dbReference type="EMBL" id="KMM69325.1"/>
    </source>
</evidence>
<dbReference type="Proteomes" id="UP000054567">
    <property type="component" value="Unassembled WGS sequence"/>
</dbReference>
<reference evidence="4" key="3">
    <citation type="journal article" date="2010" name="Genome Res.">
        <title>Population genomic sequencing of Coccidioides fungi reveals recent hybridization and transposon control.</title>
        <authorList>
            <person name="Neafsey D.E."/>
            <person name="Barker B.M."/>
            <person name="Sharpton T.J."/>
            <person name="Stajich J.E."/>
            <person name="Park D.J."/>
            <person name="Whiston E."/>
            <person name="Hung C.-Y."/>
            <person name="McMahan C."/>
            <person name="White J."/>
            <person name="Sykes S."/>
            <person name="Heiman D."/>
            <person name="Young S."/>
            <person name="Zeng Q."/>
            <person name="Abouelleil A."/>
            <person name="Aftuck L."/>
            <person name="Bessette D."/>
            <person name="Brown A."/>
            <person name="FitzGerald M."/>
            <person name="Lui A."/>
            <person name="Macdonald J.P."/>
            <person name="Priest M."/>
            <person name="Orbach M.J."/>
            <person name="Galgiani J.N."/>
            <person name="Kirkland T.N."/>
            <person name="Cole G.T."/>
            <person name="Birren B.W."/>
            <person name="Henn M.R."/>
            <person name="Taylor J.W."/>
            <person name="Rounsley S.D."/>
        </authorList>
    </citation>
    <scope>NUCLEOTIDE SEQUENCE [LARGE SCALE GENOMIC DNA]</scope>
    <source>
        <strain evidence="4">RMSCC 3488</strain>
    </source>
</reference>
<protein>
    <recommendedName>
        <fullName evidence="2">DUF7907 domain-containing protein</fullName>
    </recommendedName>
</protein>
<dbReference type="VEuPathDB" id="FungiDB:CPAG_05643"/>
<feature type="signal peptide" evidence="1">
    <location>
        <begin position="1"/>
        <end position="17"/>
    </location>
</feature>